<dbReference type="SUPFAM" id="SSF56801">
    <property type="entry name" value="Acetyl-CoA synthetase-like"/>
    <property type="match status" value="1"/>
</dbReference>
<dbReference type="Gene3D" id="3.40.50.12780">
    <property type="entry name" value="N-terminal domain of ligase-like"/>
    <property type="match status" value="1"/>
</dbReference>
<dbReference type="Pfam" id="PF23562">
    <property type="entry name" value="AMP-binding_C_3"/>
    <property type="match status" value="1"/>
</dbReference>
<dbReference type="InterPro" id="IPR036291">
    <property type="entry name" value="NAD(P)-bd_dom_sf"/>
</dbReference>
<feature type="domain" description="Thioester reductase (TE)" evidence="3">
    <location>
        <begin position="442"/>
        <end position="678"/>
    </location>
</feature>
<keyword evidence="1" id="KW-0596">Phosphopantetheine</keyword>
<dbReference type="SUPFAM" id="SSF51735">
    <property type="entry name" value="NAD(P)-binding Rossmann-fold domains"/>
    <property type="match status" value="1"/>
</dbReference>
<protein>
    <recommendedName>
        <fullName evidence="3">Thioester reductase (TE) domain-containing protein</fullName>
    </recommendedName>
</protein>
<dbReference type="Pfam" id="PF07993">
    <property type="entry name" value="NAD_binding_4"/>
    <property type="match status" value="1"/>
</dbReference>
<proteinExistence type="predicted"/>
<dbReference type="InterPro" id="IPR051414">
    <property type="entry name" value="Adenylate-forming_Reductase"/>
</dbReference>
<sequence length="806" mass="91139">MVIAVFPPCTPAKFPSPETTYQAFAKVKPDYVWVFPNLLESWSVDPDKVATLKTVKRAIFVGSMLNKDVGDYLAKCGVQIYPLYGMAEAGVLARFMPPPQGLDWEYFPLTAHSNAHFIDRGDNLHELFLVEHQFKRLYLSNTTFQGAKAYATRDAFMEHPSKSGYWKVCGRLDDRIVHPTGEKTDPVPMEHIMDRDTQVKSSIVFGNGRNRCGVLFQLEDPFVFDPNDQRMLATFRQYILPKVEAANEIAPTYSRIYPEMILVTSPQKPFMYTEKGSLKRKEILREYIPEIDVLYNQSEEEIKFEISFPENRELANVISFVQRVLKTIPLDVPEEEDVFRYGCSSLQATRIEIIIRNSLEGVLNSHSAVKSIRNFVYEYQTPRGIAQYLISTFHEAAATSITPRIKEMEQLVDSLVTNFPFFGFERTVGIKDSESESVVVLVTGTTGALGSNLLSTLLGDDTVHKVYALNRRNMDKNLHERQRDAFLKQGLDPELLVGPKVNLLEADLARPHFGLDKSDFEKMRHSVTHIYHLAWDVNWLVRLPSFGNLLQGLRNLIDFALSSTRPRPPAFIYTSSIGVYHNVSTGKEMQEISLPDLAYAEGQGYAESKAVAERILETAGKHTALRPSIIRLGQISGGASGAWTTKEWFPTILKSSIAIGKLPELEGVISFLPVHRAAEVLSDFRDAYAPFLHLVNPQRTSFEEISEFFSGVLSLPLVPYQDWVQAVEESESRCASSPELLAQIPASTILDFFRERRLKSGPEALGYPLLDTSIAQSLSRGLREVTPTGIEEAERWLGYWKRIRFL</sequence>
<dbReference type="Gene3D" id="3.40.50.720">
    <property type="entry name" value="NAD(P)-binding Rossmann-like Domain"/>
    <property type="match status" value="1"/>
</dbReference>
<keyword evidence="2" id="KW-0597">Phosphoprotein</keyword>
<dbReference type="InterPro" id="IPR013120">
    <property type="entry name" value="FAR_NAD-bd"/>
</dbReference>
<dbReference type="EMBL" id="JBBXMP010000064">
    <property type="protein sequence ID" value="KAL0064310.1"/>
    <property type="molecule type" value="Genomic_DNA"/>
</dbReference>
<gene>
    <name evidence="4" type="ORF">AAF712_008756</name>
</gene>
<accession>A0ABR2ZSQ1</accession>
<organism evidence="4 5">
    <name type="scientific">Marasmius tenuissimus</name>
    <dbReference type="NCBI Taxonomy" id="585030"/>
    <lineage>
        <taxon>Eukaryota</taxon>
        <taxon>Fungi</taxon>
        <taxon>Dikarya</taxon>
        <taxon>Basidiomycota</taxon>
        <taxon>Agaricomycotina</taxon>
        <taxon>Agaricomycetes</taxon>
        <taxon>Agaricomycetidae</taxon>
        <taxon>Agaricales</taxon>
        <taxon>Marasmiineae</taxon>
        <taxon>Marasmiaceae</taxon>
        <taxon>Marasmius</taxon>
    </lineage>
</organism>
<dbReference type="PANTHER" id="PTHR43439:SF2">
    <property type="entry name" value="ENZYME, PUTATIVE (JCVI)-RELATED"/>
    <property type="match status" value="1"/>
</dbReference>
<evidence type="ECO:0000259" key="3">
    <source>
        <dbReference type="Pfam" id="PF07993"/>
    </source>
</evidence>
<dbReference type="InterPro" id="IPR042099">
    <property type="entry name" value="ANL_N_sf"/>
</dbReference>
<reference evidence="4 5" key="1">
    <citation type="submission" date="2024-05" db="EMBL/GenBank/DDBJ databases">
        <title>A draft genome resource for the thread blight pathogen Marasmius tenuissimus strain MS-2.</title>
        <authorList>
            <person name="Yulfo-Soto G.E."/>
            <person name="Baruah I.K."/>
            <person name="Amoako-Attah I."/>
            <person name="Bukari Y."/>
            <person name="Meinhardt L.W."/>
            <person name="Bailey B.A."/>
            <person name="Cohen S.P."/>
        </authorList>
    </citation>
    <scope>NUCLEOTIDE SEQUENCE [LARGE SCALE GENOMIC DNA]</scope>
    <source>
        <strain evidence="4 5">MS-2</strain>
    </source>
</reference>
<evidence type="ECO:0000313" key="4">
    <source>
        <dbReference type="EMBL" id="KAL0064310.1"/>
    </source>
</evidence>
<name>A0ABR2ZSQ1_9AGAR</name>
<evidence type="ECO:0000313" key="5">
    <source>
        <dbReference type="Proteomes" id="UP001437256"/>
    </source>
</evidence>
<evidence type="ECO:0000256" key="2">
    <source>
        <dbReference type="ARBA" id="ARBA00022553"/>
    </source>
</evidence>
<comment type="caution">
    <text evidence="4">The sequence shown here is derived from an EMBL/GenBank/DDBJ whole genome shotgun (WGS) entry which is preliminary data.</text>
</comment>
<keyword evidence="5" id="KW-1185">Reference proteome</keyword>
<dbReference type="PANTHER" id="PTHR43439">
    <property type="entry name" value="PHENYLACETATE-COENZYME A LIGASE"/>
    <property type="match status" value="1"/>
</dbReference>
<dbReference type="Proteomes" id="UP001437256">
    <property type="component" value="Unassembled WGS sequence"/>
</dbReference>
<evidence type="ECO:0000256" key="1">
    <source>
        <dbReference type="ARBA" id="ARBA00022450"/>
    </source>
</evidence>